<protein>
    <submittedName>
        <fullName evidence="2">NAD(P)-dependent oxidoreductase</fullName>
    </submittedName>
</protein>
<accession>A0A918K1X5</accession>
<gene>
    <name evidence="2" type="ORF">GCM10007392_06650</name>
</gene>
<dbReference type="CDD" id="cd05269">
    <property type="entry name" value="TMR_SDR_a"/>
    <property type="match status" value="1"/>
</dbReference>
<dbReference type="Gene3D" id="3.90.25.10">
    <property type="entry name" value="UDP-galactose 4-epimerase, domain 1"/>
    <property type="match status" value="1"/>
</dbReference>
<sequence length="284" mass="30241">MIGVTGATGQLGRLVIQHLLNRTEASNIVALVRNPDNAQGLREQGVTIREADYDRPETLSAALNGVSKLLLISSNAVGQRMPHHQAVIDAAKAEGVELLAYTSILKADRSPLILAQEHKETEEALQASGLPTVLLRNGWYTENYTQSLGGVLQAGMVAGAAGEGVLNTATRNDLAEAAARVLTSADSEAGRVYELSGDEGFTLADYAREIARQTDRSIEYRALSEQDFTQMLVQIGLPEGFASILADAEARAAEGWLSDSGNDLSRLLGRPTTSLSEAVRDALA</sequence>
<dbReference type="Pfam" id="PF13460">
    <property type="entry name" value="NAD_binding_10"/>
    <property type="match status" value="1"/>
</dbReference>
<organism evidence="2 3">
    <name type="scientific">Saccharospirillum salsuginis</name>
    <dbReference type="NCBI Taxonomy" id="418750"/>
    <lineage>
        <taxon>Bacteria</taxon>
        <taxon>Pseudomonadati</taxon>
        <taxon>Pseudomonadota</taxon>
        <taxon>Gammaproteobacteria</taxon>
        <taxon>Oceanospirillales</taxon>
        <taxon>Saccharospirillaceae</taxon>
        <taxon>Saccharospirillum</taxon>
    </lineage>
</organism>
<evidence type="ECO:0000259" key="1">
    <source>
        <dbReference type="Pfam" id="PF13460"/>
    </source>
</evidence>
<comment type="caution">
    <text evidence="2">The sequence shown here is derived from an EMBL/GenBank/DDBJ whole genome shotgun (WGS) entry which is preliminary data.</text>
</comment>
<dbReference type="Gene3D" id="3.40.50.720">
    <property type="entry name" value="NAD(P)-binding Rossmann-like Domain"/>
    <property type="match status" value="1"/>
</dbReference>
<dbReference type="EMBL" id="BMXR01000002">
    <property type="protein sequence ID" value="GGX42738.1"/>
    <property type="molecule type" value="Genomic_DNA"/>
</dbReference>
<feature type="domain" description="NAD(P)-binding" evidence="1">
    <location>
        <begin position="6"/>
        <end position="184"/>
    </location>
</feature>
<keyword evidence="3" id="KW-1185">Reference proteome</keyword>
<reference evidence="2" key="2">
    <citation type="submission" date="2020-09" db="EMBL/GenBank/DDBJ databases">
        <authorList>
            <person name="Sun Q."/>
            <person name="Kim S."/>
        </authorList>
    </citation>
    <scope>NUCLEOTIDE SEQUENCE</scope>
    <source>
        <strain evidence="2">KCTC 22169</strain>
    </source>
</reference>
<dbReference type="InterPro" id="IPR016040">
    <property type="entry name" value="NAD(P)-bd_dom"/>
</dbReference>
<reference evidence="2" key="1">
    <citation type="journal article" date="2014" name="Int. J. Syst. Evol. Microbiol.">
        <title>Complete genome sequence of Corynebacterium casei LMG S-19264T (=DSM 44701T), isolated from a smear-ripened cheese.</title>
        <authorList>
            <consortium name="US DOE Joint Genome Institute (JGI-PGF)"/>
            <person name="Walter F."/>
            <person name="Albersmeier A."/>
            <person name="Kalinowski J."/>
            <person name="Ruckert C."/>
        </authorList>
    </citation>
    <scope>NUCLEOTIDE SEQUENCE</scope>
    <source>
        <strain evidence="2">KCTC 22169</strain>
    </source>
</reference>
<dbReference type="SUPFAM" id="SSF51735">
    <property type="entry name" value="NAD(P)-binding Rossmann-fold domains"/>
    <property type="match status" value="1"/>
</dbReference>
<name>A0A918K1X5_9GAMM</name>
<dbReference type="RefSeq" id="WP_189607081.1">
    <property type="nucleotide sequence ID" value="NZ_BMXR01000002.1"/>
</dbReference>
<evidence type="ECO:0000313" key="3">
    <source>
        <dbReference type="Proteomes" id="UP000626148"/>
    </source>
</evidence>
<dbReference type="PANTHER" id="PTHR47129:SF1">
    <property type="entry name" value="NMRA-LIKE DOMAIN-CONTAINING PROTEIN"/>
    <property type="match status" value="1"/>
</dbReference>
<dbReference type="PANTHER" id="PTHR47129">
    <property type="entry name" value="QUINONE OXIDOREDUCTASE 2"/>
    <property type="match status" value="1"/>
</dbReference>
<dbReference type="AlphaFoldDB" id="A0A918K1X5"/>
<dbReference type="InterPro" id="IPR052718">
    <property type="entry name" value="NmrA-type_oxidoreductase"/>
</dbReference>
<evidence type="ECO:0000313" key="2">
    <source>
        <dbReference type="EMBL" id="GGX42738.1"/>
    </source>
</evidence>
<dbReference type="InterPro" id="IPR036291">
    <property type="entry name" value="NAD(P)-bd_dom_sf"/>
</dbReference>
<proteinExistence type="predicted"/>
<dbReference type="Proteomes" id="UP000626148">
    <property type="component" value="Unassembled WGS sequence"/>
</dbReference>